<feature type="domain" description="Cyclic nucleotide-binding" evidence="1">
    <location>
        <begin position="1"/>
        <end position="92"/>
    </location>
</feature>
<dbReference type="Proteomes" id="UP000199513">
    <property type="component" value="Unassembled WGS sequence"/>
</dbReference>
<evidence type="ECO:0000259" key="1">
    <source>
        <dbReference type="PROSITE" id="PS50042"/>
    </source>
</evidence>
<keyword evidence="2" id="KW-0418">Kinase</keyword>
<name>A0A1I2JKA2_9BACT</name>
<dbReference type="InterPro" id="IPR014710">
    <property type="entry name" value="RmlC-like_jellyroll"/>
</dbReference>
<dbReference type="GO" id="GO:0016301">
    <property type="term" value="F:kinase activity"/>
    <property type="evidence" value="ECO:0007669"/>
    <property type="project" value="UniProtKB-KW"/>
</dbReference>
<sequence length="171" mass="19726">MDIQENKFVTYDKGQIALYKGDVCKYGFFVKKGCLKSYVIDKSGKEHILQFAPENWFVSDIESLLTGNPSTTFIEAIEQTEAELFPRSYLEKKDLMTKEELLLQNQKLIKNILMTNRRLASILSATGEERYLEFLNIYPSLAQRLPLKLIASYIGVTPEYLSDIRKKLAKK</sequence>
<dbReference type="STRING" id="1003.SAMN04488541_105222"/>
<keyword evidence="2" id="KW-0808">Transferase</keyword>
<protein>
    <submittedName>
        <fullName evidence="2">cAMP-binding domain of CRP or a regulatory subunit of cAMP-dependent protein kinases</fullName>
    </submittedName>
</protein>
<dbReference type="OrthoDB" id="1933280at2"/>
<dbReference type="CDD" id="cd00038">
    <property type="entry name" value="CAP_ED"/>
    <property type="match status" value="1"/>
</dbReference>
<organism evidence="2 3">
    <name type="scientific">Thermoflexibacter ruber</name>
    <dbReference type="NCBI Taxonomy" id="1003"/>
    <lineage>
        <taxon>Bacteria</taxon>
        <taxon>Pseudomonadati</taxon>
        <taxon>Bacteroidota</taxon>
        <taxon>Cytophagia</taxon>
        <taxon>Cytophagales</taxon>
        <taxon>Thermoflexibacteraceae</taxon>
        <taxon>Thermoflexibacter</taxon>
    </lineage>
</organism>
<evidence type="ECO:0000313" key="3">
    <source>
        <dbReference type="Proteomes" id="UP000199513"/>
    </source>
</evidence>
<dbReference type="AlphaFoldDB" id="A0A1I2JKA2"/>
<dbReference type="EMBL" id="FONY01000052">
    <property type="protein sequence ID" value="SFF54293.1"/>
    <property type="molecule type" value="Genomic_DNA"/>
</dbReference>
<dbReference type="Gene3D" id="2.60.120.10">
    <property type="entry name" value="Jelly Rolls"/>
    <property type="match status" value="1"/>
</dbReference>
<dbReference type="SUPFAM" id="SSF51206">
    <property type="entry name" value="cAMP-binding domain-like"/>
    <property type="match status" value="1"/>
</dbReference>
<dbReference type="RefSeq" id="WP_091549228.1">
    <property type="nucleotide sequence ID" value="NZ_FONY01000052.1"/>
</dbReference>
<reference evidence="2 3" key="1">
    <citation type="submission" date="2016-10" db="EMBL/GenBank/DDBJ databases">
        <authorList>
            <person name="de Groot N.N."/>
        </authorList>
    </citation>
    <scope>NUCLEOTIDE SEQUENCE [LARGE SCALE GENOMIC DNA]</scope>
    <source>
        <strain>GEY</strain>
        <strain evidence="3">DSM 9560</strain>
    </source>
</reference>
<dbReference type="InterPro" id="IPR000595">
    <property type="entry name" value="cNMP-bd_dom"/>
</dbReference>
<dbReference type="Pfam" id="PF00027">
    <property type="entry name" value="cNMP_binding"/>
    <property type="match status" value="1"/>
</dbReference>
<proteinExistence type="predicted"/>
<dbReference type="InterPro" id="IPR018490">
    <property type="entry name" value="cNMP-bd_dom_sf"/>
</dbReference>
<evidence type="ECO:0000313" key="2">
    <source>
        <dbReference type="EMBL" id="SFF54293.1"/>
    </source>
</evidence>
<gene>
    <name evidence="2" type="ORF">SAMN04488541_105222</name>
</gene>
<dbReference type="PROSITE" id="PS50042">
    <property type="entry name" value="CNMP_BINDING_3"/>
    <property type="match status" value="1"/>
</dbReference>
<keyword evidence="3" id="KW-1185">Reference proteome</keyword>
<accession>A0A1I2JKA2</accession>